<reference evidence="4 5" key="1">
    <citation type="journal article" date="2013" name="Genome Announc.">
        <title>Complete Genome Sequence of a Chinese Strain of 'Candidatus Liberibacter asiaticus'.</title>
        <authorList>
            <person name="Lin H."/>
            <person name="Han C.S."/>
            <person name="Liu B."/>
            <person name="Lou B."/>
            <person name="Bai X."/>
            <person name="Deng C."/>
            <person name="Civerolo E.L."/>
            <person name="Gupta G."/>
        </authorList>
    </citation>
    <scope>NUCLEOTIDE SEQUENCE [LARGE SCALE GENOMIC DNA]</scope>
    <source>
        <strain evidence="5">gxpsy</strain>
    </source>
</reference>
<sequence>MKDQHIKEKVLVIIPARLNSMRFPKKILADINGLPMILHTAIRARKANIGRVIVAVDDTKINEIVLQAGFESVMTHTSHQSGSDRIFEALNIIDSDKKSQIIVNMQADIPNIEPEILASVLLPLQNPIVDIGTLGTRIHGSTDPDDPNIVKIVVASPSENGCFRALYFTRTKTPHGTGPFYQHLGIYAYRREALKRFTQLSPSVLEQRESLEQLRALEARMRIDVKIVQSNAMSVDTTNDLEKVRTLIPHDHHKGLYKKIFNDKILKS</sequence>
<gene>
    <name evidence="4" type="ORF">WSI_02145</name>
</gene>
<proteinExistence type="predicted"/>
<dbReference type="RefSeq" id="WP_015452396.1">
    <property type="nucleotide sequence ID" value="NC_020549.1"/>
</dbReference>
<dbReference type="PANTHER" id="PTHR42866">
    <property type="entry name" value="3-DEOXY-MANNO-OCTULOSONATE CYTIDYLYLTRANSFERASE"/>
    <property type="match status" value="1"/>
</dbReference>
<dbReference type="Proteomes" id="UP000011820">
    <property type="component" value="Chromosome"/>
</dbReference>
<evidence type="ECO:0000256" key="2">
    <source>
        <dbReference type="ARBA" id="ARBA00022695"/>
    </source>
</evidence>
<keyword evidence="1" id="KW-0808">Transferase</keyword>
<evidence type="ECO:0000256" key="3">
    <source>
        <dbReference type="ARBA" id="ARBA00022985"/>
    </source>
</evidence>
<dbReference type="Pfam" id="PF02348">
    <property type="entry name" value="CTP_transf_3"/>
    <property type="match status" value="1"/>
</dbReference>
<dbReference type="CDD" id="cd02517">
    <property type="entry name" value="CMP-KDO-Synthetase"/>
    <property type="match status" value="1"/>
</dbReference>
<keyword evidence="3" id="KW-0448">Lipopolysaccharide biosynthesis</keyword>
<dbReference type="GO" id="GO:0016779">
    <property type="term" value="F:nucleotidyltransferase activity"/>
    <property type="evidence" value="ECO:0007669"/>
    <property type="project" value="UniProtKB-KW"/>
</dbReference>
<name>A0ABN4B5G7_LIBAS</name>
<dbReference type="InterPro" id="IPR003329">
    <property type="entry name" value="Cytidylyl_trans"/>
</dbReference>
<protein>
    <submittedName>
        <fullName evidence="4">3-deoxy-manno-octulosonate cytidylyltransferase</fullName>
    </submittedName>
</protein>
<dbReference type="EMBL" id="CP004005">
    <property type="protein sequence ID" value="AGH16799.1"/>
    <property type="molecule type" value="Genomic_DNA"/>
</dbReference>
<dbReference type="PANTHER" id="PTHR42866:SF2">
    <property type="entry name" value="3-DEOXY-MANNO-OCTULOSONATE CYTIDYLYLTRANSFERASE, MITOCHONDRIAL"/>
    <property type="match status" value="1"/>
</dbReference>
<accession>A0ABN4B5G7</accession>
<dbReference type="SUPFAM" id="SSF53448">
    <property type="entry name" value="Nucleotide-diphospho-sugar transferases"/>
    <property type="match status" value="1"/>
</dbReference>
<dbReference type="Gene3D" id="3.90.550.10">
    <property type="entry name" value="Spore Coat Polysaccharide Biosynthesis Protein SpsA, Chain A"/>
    <property type="match status" value="1"/>
</dbReference>
<dbReference type="GeneID" id="93076804"/>
<keyword evidence="5" id="KW-1185">Reference proteome</keyword>
<organism evidence="4 5">
    <name type="scientific">Candidatus Liberibacter asiaticus str. gxpsy</name>
    <dbReference type="NCBI Taxonomy" id="1174529"/>
    <lineage>
        <taxon>Bacteria</taxon>
        <taxon>Pseudomonadati</taxon>
        <taxon>Pseudomonadota</taxon>
        <taxon>Alphaproteobacteria</taxon>
        <taxon>Hyphomicrobiales</taxon>
        <taxon>Rhizobiaceae</taxon>
        <taxon>Liberibacter</taxon>
    </lineage>
</organism>
<evidence type="ECO:0000313" key="4">
    <source>
        <dbReference type="EMBL" id="AGH16799.1"/>
    </source>
</evidence>
<evidence type="ECO:0000313" key="5">
    <source>
        <dbReference type="Proteomes" id="UP000011820"/>
    </source>
</evidence>
<evidence type="ECO:0000256" key="1">
    <source>
        <dbReference type="ARBA" id="ARBA00022679"/>
    </source>
</evidence>
<keyword evidence="2 4" id="KW-0548">Nucleotidyltransferase</keyword>
<dbReference type="NCBIfam" id="NF003948">
    <property type="entry name" value="PRK05450.1-1"/>
    <property type="match status" value="1"/>
</dbReference>
<dbReference type="InterPro" id="IPR029044">
    <property type="entry name" value="Nucleotide-diphossugar_trans"/>
</dbReference>
<dbReference type="InterPro" id="IPR004528">
    <property type="entry name" value="KdsB"/>
</dbReference>
<dbReference type="NCBIfam" id="NF003952">
    <property type="entry name" value="PRK05450.1-5"/>
    <property type="match status" value="1"/>
</dbReference>
<dbReference type="NCBIfam" id="TIGR00466">
    <property type="entry name" value="kdsB"/>
    <property type="match status" value="1"/>
</dbReference>